<sequence>MSARTGDAAGNFGREPPPNPFGNYSFMEAQRTSGTPNEPGRPPAQIKENPFFSYSFMEAQNHGSADPKSPVKPTGKSKKNSFDDEITELGIKLRTFESQDEDKPEPTNAPQPSSFNSVYENSAKIADTGGQYTAMHELEEGNDSIHFNNIHKHGSASIEQQVIRMLYEEFRDRAASKIDAIVELRLDREPDLAKYLDRGADPAFDRTLEKLGVLARRRPRVIIELLLVWRKTTIDAADDYPFEGSSHSAIGAHTHSQGAISEASGRQPAAALSRAHYIIKERKSLVSVYILCRALGSVVRQLEASHLEGDLGDRLEELVFSQVKQVNATNLRRSQNRREIQDLYARLIGRISEIRFASMSDRFIAELERIPMVSGSGDERIVILLHNMRFLKLRVYPIDALEESSAFLLSCAKFYSRTSGSMRLKHAWATLLTELIMPIAAVVDVEVNFPELVQAIDIIHAKAMKMAAKVRHVNVAFPLAAATLCISRKEVFHQRWLSLLEYCIQRLKDKQFRRVSMDAILRMLWVYLFRHPEASSVVLRRIDSLSRIFFPATKLHAWPKTVPPSAFVYFLVCAACYNFDFTMRQLLQGMLQVDNGWPGTTRDLGDAGPILDTLNPARVGIAFQALINVAAIANSNGSANHGALNSTATNSTKTSGAATASGQASSETAKSPSYSGDSSNTGRSAISFHPPFPGVEQLSGLDIFGLDSSSLCSNTSTNPTSYNAASSATASAASNTLGAACSSATGAVAASAYPGLGGTENCSRKATDIIYSNSLPSNIRNALKTAVSVVARYCNLLYPVFGHYALADERLWRLTRTVPPFSSVVLTGSPFNIENTMMFLSGAANRDQRTLHGSHTGGSTSGALKSGGVASSSGGGGIGASGSANTGGPVGGVIGSSSGAGAASSPGPAAAGAAASRALAMGDDMSDSYYLDSQGSSGAGGTGAGGSSADELAAAASIRQIAARYPSERQVYVDLMVVYTRNVPRAQVFWEKTDPGKIIDSLVQSVLHIDQPLAAESRACLLDLLSPLPGLRSSGTTNEGDRINASTMFTSKLDRLNGIAQAVVRATQLLRATDERFSEILAGGIFTLDTRSCVPFAQPGDPLADAIGSLTYGLPPIGDNRRFAHASSLSTASNASNGVIFEDRLGRQLSGFPSDFDARSESAAVRHAYSLSGQLGDDDSDIDAETSSAAVAAAAAALDTKARLQKSMRSSDLVSHELNGGFLHVYLDLISYLEISIYEYLAETNVANNSIVNSGDGAGLSIEAQAASSSNSTFATPEIPSVHGDRPGSSKEQIASETDDGSQGPTSDNRSIGSRSLVEWARLICAIEANVIALLCSSSIRVRRLAVDVLYQAGILRRVIAANEPIPPVGYGWIFKNVDSAYDVLNVLVPPVSPRSLQASVPSVTSQNPVADVSVTEFWDVPFGAENASIMSTRSSQPLAKLAASAREADICLWNSYFPVFIKRASVQIPETMLIARTLVCQRLYQMQPLMNQYAEMSVKLAGLGSSSSVGSVAHLRLTNARPSDKAAASVFRPDFVTSFGCLFLFAVVSLPASDPLSRSFLSGNNSIGDTSSSTGANASKGLGVISHSGLVGDSGSSTSSIFGNSSNSNISSSGGGGGGRSRLAKSIARKLAPLKSSSRGNKQEQGVGLASISQLVRIASVLLRSDNAPLRQLTSYAICNTPSIYLYELMQELRPLAESLFDDGSSLASHRNYLHVSSVGGITAGGGSGLIASLTHGSSSPGSSVLNVLGSSPKVAAQLAPHVSSKRKPQKVGNSALAYDVNALGSDTEATSDSGNSKTAGSINRTGSNNNGNLANQTPGRRANSFDAAAMGSKQHTDASGYKKSHHNDLAAPGANTSASSSANAAAVAAAAAAAAAVNAGTGSGTASQIRRKRLRLSLAQIYKHVSRQLDLMDHHGHALYHDEQIMSQLISYIRETKTFLSESPVQSEWEHQPLRIHFCGLVEALYYYISSAKSAALHSTAHAGSKKGGSSGLIKASSRFTHETRNGLYQLFERWCCLGRYSEISKDTQSRMIGQALDQLKGTEERAYLASVLEEDCYLLNLSSLRTMAVLCKNDPSMISAKDIASARTDLSGFVEPGGPRDKVTLFSWISDALNHQDPRVQCIGQRAVKWTIVTDPKDTAMVRILIQLAYGISVTSSVNNGFAAMVPAEGSGSIANQSTGHGTRTSGLGLMLGAASASTKMSDMVQNLAAPATNAPLTLSTDKIALGYLCALTAILSQSNGSAYAHPSEQIYAGRNGKADHTDSESENSEGNPISKSLSLSYVGVVLPLVMFQLQSERHKIRRQALLILRVLCMHLSKEECLAMLDRLGPSIVSDIPAIASEAAVRLISSVANSFNVYSDIVTMEIVRQIHAQSTYGGRFSLLQAIMRPWLANVCLASDQCDNKNDDSMDSENSGFRLCPGSLSRKSLLALRCMLYMTVKADLSAMADMQGLWLALVDGTGSHGDYSRSRNIWLVMQYLTSLLMRFWTPTLLGFVRRIAVFLTRSVQGLQLVHNLIEETMKPAAAIPIDADDSLAQNNQNESLPSEPWASEIPFLTQPSSDQGKRPLLSTSALAMFYLGAISYEHPELLASYKSLAVLPSALFLLAHPEQWVRDAARTVLVNLVASERSRCIALSYGSYSNGTKLMPLVDLSYIANDAAHAALTVLRGSECAAGFGNVEETAMPGSKTTMYQHTDSRTLNESNDFLFHGWSPIIPARDPSRSDDTDLFKRNQSANENNRRDLENEQDDDNEESLSHSRHFIVSNTIADNATRKLSDIHTDESSAGVDVADPSLVADVADIPTAMSQTTSPTEGVNGALGATASSSSVVGVHTQPHSPVVDSDPRRRSSTTSRRSMNSEYVADGGTRERATLQRFMVNLSRLFSSRYFGCAQEWADVAVQWAMSCPVRPLAGLSLQVFSVLVAEAQFGGALVITPTRQMVLRLVDRLSNVVGDPSLEFSSFAETVLTGLKQTAGLAARMCAEDEEVKADLLATSLVLMRTAQSASIYSMSLGIFERIFPLVETDEFNYRAMVVERTGTLCAEGYQPILLRGLEFASCRDRCLRLLRSTLKYDIPEHVGEGGVRNNNDSSHPPHAMLSIVAHIPMLMVDSMQHAINVQRSYLDSTREPVQPNPSIRISASEITADATAMANFGRGRNRHNYRRPRAPSFSGNPFSTSLGLMFGGTKGDVEKNRVQTTPDMSNYSEQASPIASTGSSSRLQLFRRRANASQTQKDSSGSKESLVESEVTSILGRESELAAITHSSIKNDSRGSLHTSQSYGSVRSGGIDDRGILHEKYVAFISQCSQAVLSITQSQTSGQMSANHQPSQSRPEMRETTQFLHALMCLLAPPSGPSTVQYAFDLAREVTSLFGYAIVECGQQCVTETIGILLQFLQPSNRTRLALKYIGDEQATRIIGQPSSKSLVSAMGLLATGYVGELRRIDACLQLLHSVLLASSSDSGLRGSVFILDASMMPSLRHLFDLLIVARPISDLASQVLQILLQRFDDVPVPAMLSEIKWYESDPLVLLNAGRSALGRVVALGIGPSNTATSYSTFAINGGQSNMDDGSVRSTTPEMPVLNIVSDVNNTYTGSSEQIMGEERAGQHDFSIPSSFTVSPHLLQQSSGNVTGGHYVVDYAADTHEAHRYTSSVEEDAYSLSNNESHHQSDAENNNGDDDGDLLAQLDEFDRELDEALQA</sequence>
<evidence type="ECO:0000313" key="4">
    <source>
        <dbReference type="Proteomes" id="UP001151518"/>
    </source>
</evidence>
<feature type="region of interest" description="Disordered" evidence="1">
    <location>
        <begin position="848"/>
        <end position="870"/>
    </location>
</feature>
<feature type="region of interest" description="Disordered" evidence="1">
    <location>
        <begin position="3225"/>
        <end position="3244"/>
    </location>
</feature>
<evidence type="ECO:0000259" key="2">
    <source>
        <dbReference type="Pfam" id="PF14222"/>
    </source>
</evidence>
<feature type="compositionally biased region" description="Low complexity" evidence="1">
    <location>
        <begin position="861"/>
        <end position="870"/>
    </location>
</feature>
<feature type="region of interest" description="Disordered" evidence="1">
    <location>
        <begin position="644"/>
        <end position="689"/>
    </location>
</feature>
<protein>
    <submittedName>
        <fullName evidence="3">Cell morphogenesis protein PAG1</fullName>
    </submittedName>
</protein>
<dbReference type="OrthoDB" id="6287725at2759"/>
<feature type="region of interest" description="Disordered" evidence="1">
    <location>
        <begin position="1271"/>
        <end position="1312"/>
    </location>
</feature>
<dbReference type="GO" id="GO:0000902">
    <property type="term" value="P:cell morphogenesis"/>
    <property type="evidence" value="ECO:0007669"/>
    <property type="project" value="InterPro"/>
</dbReference>
<accession>A0A9W8G6N8</accession>
<dbReference type="Proteomes" id="UP001151518">
    <property type="component" value="Unassembled WGS sequence"/>
</dbReference>
<feature type="compositionally biased region" description="Polar residues" evidence="1">
    <location>
        <begin position="3170"/>
        <end position="3179"/>
    </location>
</feature>
<feature type="region of interest" description="Disordered" evidence="1">
    <location>
        <begin position="2720"/>
        <end position="2759"/>
    </location>
</feature>
<reference evidence="3" key="1">
    <citation type="submission" date="2022-07" db="EMBL/GenBank/DDBJ databases">
        <title>Phylogenomic reconstructions and comparative analyses of Kickxellomycotina fungi.</title>
        <authorList>
            <person name="Reynolds N.K."/>
            <person name="Stajich J.E."/>
            <person name="Barry K."/>
            <person name="Grigoriev I.V."/>
            <person name="Crous P."/>
            <person name="Smith M.E."/>
        </authorList>
    </citation>
    <scope>NUCLEOTIDE SEQUENCE</scope>
    <source>
        <strain evidence="3">NRRL 3115</strain>
    </source>
</reference>
<feature type="compositionally biased region" description="Polar residues" evidence="1">
    <location>
        <begin position="1789"/>
        <end position="1820"/>
    </location>
</feature>
<feature type="region of interest" description="Disordered" evidence="1">
    <location>
        <begin position="1"/>
        <end position="83"/>
    </location>
</feature>
<evidence type="ECO:0000256" key="1">
    <source>
        <dbReference type="SAM" id="MobiDB-lite"/>
    </source>
</evidence>
<dbReference type="PANTHER" id="PTHR12295:SF30">
    <property type="entry name" value="PROTEIN FURRY"/>
    <property type="match status" value="1"/>
</dbReference>
<feature type="region of interest" description="Disordered" evidence="1">
    <location>
        <begin position="3646"/>
        <end position="3679"/>
    </location>
</feature>
<feature type="region of interest" description="Disordered" evidence="1">
    <location>
        <begin position="3156"/>
        <end position="3193"/>
    </location>
</feature>
<dbReference type="GO" id="GO:0030427">
    <property type="term" value="C:site of polarized growth"/>
    <property type="evidence" value="ECO:0007669"/>
    <property type="project" value="TreeGrafter"/>
</dbReference>
<organism evidence="3 4">
    <name type="scientific">Coemansia spiralis</name>
    <dbReference type="NCBI Taxonomy" id="417178"/>
    <lineage>
        <taxon>Eukaryota</taxon>
        <taxon>Fungi</taxon>
        <taxon>Fungi incertae sedis</taxon>
        <taxon>Zoopagomycota</taxon>
        <taxon>Kickxellomycotina</taxon>
        <taxon>Kickxellomycetes</taxon>
        <taxon>Kickxellales</taxon>
        <taxon>Kickxellaceae</taxon>
        <taxon>Coemansia</taxon>
    </lineage>
</organism>
<dbReference type="InterPro" id="IPR016024">
    <property type="entry name" value="ARM-type_fold"/>
</dbReference>
<feature type="domain" description="Cell morphogenesis protein N-terminal" evidence="2">
    <location>
        <begin position="281"/>
        <end position="647"/>
    </location>
</feature>
<dbReference type="InterPro" id="IPR039867">
    <property type="entry name" value="Furry/Tao3/Mor2"/>
</dbReference>
<dbReference type="EMBL" id="JANBTW010000052">
    <property type="protein sequence ID" value="KAJ2675000.1"/>
    <property type="molecule type" value="Genomic_DNA"/>
</dbReference>
<feature type="compositionally biased region" description="Basic residues" evidence="1">
    <location>
        <begin position="3156"/>
        <end position="3166"/>
    </location>
</feature>
<dbReference type="PANTHER" id="PTHR12295">
    <property type="entry name" value="FURRY-RELATED"/>
    <property type="match status" value="1"/>
</dbReference>
<comment type="caution">
    <text evidence="3">The sequence shown here is derived from an EMBL/GenBank/DDBJ whole genome shotgun (WGS) entry which is preliminary data.</text>
</comment>
<feature type="compositionally biased region" description="Polar residues" evidence="1">
    <location>
        <begin position="670"/>
        <end position="684"/>
    </location>
</feature>
<feature type="region of interest" description="Disordered" evidence="1">
    <location>
        <begin position="2257"/>
        <end position="2276"/>
    </location>
</feature>
<evidence type="ECO:0000313" key="3">
    <source>
        <dbReference type="EMBL" id="KAJ2675000.1"/>
    </source>
</evidence>
<feature type="compositionally biased region" description="Polar residues" evidence="1">
    <location>
        <begin position="1290"/>
        <end position="1312"/>
    </location>
</feature>
<feature type="compositionally biased region" description="Low complexity" evidence="1">
    <location>
        <begin position="2820"/>
        <end position="2843"/>
    </location>
</feature>
<feature type="region of interest" description="Disordered" evidence="1">
    <location>
        <begin position="2807"/>
        <end position="2865"/>
    </location>
</feature>
<feature type="compositionally biased region" description="Basic and acidic residues" evidence="1">
    <location>
        <begin position="2721"/>
        <end position="2732"/>
    </location>
</feature>
<gene>
    <name evidence="3" type="primary">TAO3</name>
    <name evidence="3" type="ORF">GGI25_004148</name>
</gene>
<dbReference type="GO" id="GO:0005938">
    <property type="term" value="C:cell cortex"/>
    <property type="evidence" value="ECO:0007669"/>
    <property type="project" value="TreeGrafter"/>
</dbReference>
<proteinExistence type="predicted"/>
<dbReference type="InterPro" id="IPR025614">
    <property type="entry name" value="Cell_morpho_N"/>
</dbReference>
<name>A0A9W8G6N8_9FUNG</name>
<feature type="compositionally biased region" description="Polar residues" evidence="1">
    <location>
        <begin position="3228"/>
        <end position="3240"/>
    </location>
</feature>
<dbReference type="Pfam" id="PF14222">
    <property type="entry name" value="MOR2-PAG1_N"/>
    <property type="match status" value="1"/>
</dbReference>
<dbReference type="SUPFAM" id="SSF48371">
    <property type="entry name" value="ARM repeat"/>
    <property type="match status" value="1"/>
</dbReference>
<feature type="compositionally biased region" description="Low complexity" evidence="1">
    <location>
        <begin position="646"/>
        <end position="669"/>
    </location>
</feature>
<feature type="region of interest" description="Disordered" evidence="1">
    <location>
        <begin position="95"/>
        <end position="116"/>
    </location>
</feature>
<feature type="region of interest" description="Disordered" evidence="1">
    <location>
        <begin position="1787"/>
        <end position="1859"/>
    </location>
</feature>